<dbReference type="Pfam" id="PF10648">
    <property type="entry name" value="Gmad2"/>
    <property type="match status" value="1"/>
</dbReference>
<dbReference type="EMBL" id="MFAY01000006">
    <property type="protein sequence ID" value="OGD89542.1"/>
    <property type="molecule type" value="Genomic_DNA"/>
</dbReference>
<dbReference type="AlphaFoldDB" id="A0A1F5GCE0"/>
<sequence length="168" mass="18197">MKDYQRFAVGAFVIIAAALITFGVYSRYTKRVSQEVSQEETIPLPTPESGFPIAETSPPPVQPESGTSTNQNIGIKITEPENGVQITSPLIVKGQANVEGGIVTIKVIDAFGKVLGKAYVFACMDIDFCSFETSINFVKPQTPTGFVEVESASPNNLPEFRQTLTVTF</sequence>
<reference evidence="4 5" key="1">
    <citation type="journal article" date="2016" name="Nat. Commun.">
        <title>Thousands of microbial genomes shed light on interconnected biogeochemical processes in an aquifer system.</title>
        <authorList>
            <person name="Anantharaman K."/>
            <person name="Brown C.T."/>
            <person name="Hug L.A."/>
            <person name="Sharon I."/>
            <person name="Castelle C.J."/>
            <person name="Probst A.J."/>
            <person name="Thomas B.C."/>
            <person name="Singh A."/>
            <person name="Wilkins M.J."/>
            <person name="Karaoz U."/>
            <person name="Brodie E.L."/>
            <person name="Williams K.H."/>
            <person name="Hubbard S.S."/>
            <person name="Banfield J.F."/>
        </authorList>
    </citation>
    <scope>NUCLEOTIDE SEQUENCE [LARGE SCALE GENOMIC DNA]</scope>
</reference>
<feature type="transmembrane region" description="Helical" evidence="2">
    <location>
        <begin position="6"/>
        <end position="25"/>
    </location>
</feature>
<dbReference type="Proteomes" id="UP000178577">
    <property type="component" value="Unassembled WGS sequence"/>
</dbReference>
<keyword evidence="2" id="KW-0812">Transmembrane</keyword>
<organism evidence="4 5">
    <name type="scientific">Candidatus Curtissbacteria bacterium RIFCSPHIGHO2_01_FULL_40_12</name>
    <dbReference type="NCBI Taxonomy" id="1797710"/>
    <lineage>
        <taxon>Bacteria</taxon>
        <taxon>Candidatus Curtissiibacteriota</taxon>
    </lineage>
</organism>
<comment type="caution">
    <text evidence="4">The sequence shown here is derived from an EMBL/GenBank/DDBJ whole genome shotgun (WGS) entry which is preliminary data.</text>
</comment>
<evidence type="ECO:0000313" key="5">
    <source>
        <dbReference type="Proteomes" id="UP000178577"/>
    </source>
</evidence>
<evidence type="ECO:0000259" key="3">
    <source>
        <dbReference type="Pfam" id="PF10648"/>
    </source>
</evidence>
<keyword evidence="2" id="KW-0472">Membrane</keyword>
<gene>
    <name evidence="4" type="ORF">A2693_02040</name>
</gene>
<evidence type="ECO:0000313" key="4">
    <source>
        <dbReference type="EMBL" id="OGD89542.1"/>
    </source>
</evidence>
<evidence type="ECO:0000256" key="1">
    <source>
        <dbReference type="SAM" id="MobiDB-lite"/>
    </source>
</evidence>
<evidence type="ECO:0000256" key="2">
    <source>
        <dbReference type="SAM" id="Phobius"/>
    </source>
</evidence>
<dbReference type="InterPro" id="IPR018911">
    <property type="entry name" value="Gmad2_Ig-like_dom"/>
</dbReference>
<accession>A0A1F5GCE0</accession>
<protein>
    <recommendedName>
        <fullName evidence="3">Bacterial spore germination immunoglobulin-like domain-containing protein</fullName>
    </recommendedName>
</protein>
<feature type="region of interest" description="Disordered" evidence="1">
    <location>
        <begin position="39"/>
        <end position="69"/>
    </location>
</feature>
<name>A0A1F5GCE0_9BACT</name>
<feature type="domain" description="Bacterial spore germination immunoglobulin-like" evidence="3">
    <location>
        <begin position="75"/>
        <end position="154"/>
    </location>
</feature>
<keyword evidence="2" id="KW-1133">Transmembrane helix</keyword>
<proteinExistence type="predicted"/>